<dbReference type="Proteomes" id="UP000298652">
    <property type="component" value="Chromosome 5"/>
</dbReference>
<evidence type="ECO:0000313" key="2">
    <source>
        <dbReference type="EMBL" id="TKW18482.1"/>
    </source>
</evidence>
<name>A0A4U6URZ5_SETVI</name>
<dbReference type="EMBL" id="CM016556">
    <property type="protein sequence ID" value="TKW18482.1"/>
    <property type="molecule type" value="Genomic_DNA"/>
</dbReference>
<dbReference type="OMA" id="HRIHIHI"/>
<evidence type="ECO:0000313" key="3">
    <source>
        <dbReference type="Proteomes" id="UP000298652"/>
    </source>
</evidence>
<accession>A0A4U6URZ5</accession>
<dbReference type="PANTHER" id="PTHR48235">
    <property type="entry name" value="OS01G0916700 PROTEIN"/>
    <property type="match status" value="1"/>
</dbReference>
<keyword evidence="3" id="KW-1185">Reference proteome</keyword>
<reference evidence="2" key="1">
    <citation type="submission" date="2019-03" db="EMBL/GenBank/DDBJ databases">
        <title>WGS assembly of Setaria viridis.</title>
        <authorList>
            <person name="Huang P."/>
            <person name="Jenkins J."/>
            <person name="Grimwood J."/>
            <person name="Barry K."/>
            <person name="Healey A."/>
            <person name="Mamidi S."/>
            <person name="Sreedasyam A."/>
            <person name="Shu S."/>
            <person name="Feldman M."/>
            <person name="Wu J."/>
            <person name="Yu Y."/>
            <person name="Chen C."/>
            <person name="Johnson J."/>
            <person name="Rokhsar D."/>
            <person name="Baxter I."/>
            <person name="Schmutz J."/>
            <person name="Brutnell T."/>
            <person name="Kellogg E."/>
        </authorList>
    </citation>
    <scope>NUCLEOTIDE SEQUENCE [LARGE SCALE GENOMIC DNA]</scope>
</reference>
<evidence type="ECO:0000256" key="1">
    <source>
        <dbReference type="SAM" id="MobiDB-lite"/>
    </source>
</evidence>
<feature type="region of interest" description="Disordered" evidence="1">
    <location>
        <begin position="49"/>
        <end position="94"/>
    </location>
</feature>
<dbReference type="PANTHER" id="PTHR48235:SF1">
    <property type="entry name" value="OS01G0916700 PROTEIN"/>
    <property type="match status" value="1"/>
</dbReference>
<sequence>MNPPQPGPGLPRHQHVLHLHLDPRHHHHVHIHLCHHLHGAHSLAPAPPACVHHQRQQQQHPAPVFFPNSNLGAAPWQPEPPPAAVGEDVEELDPEPGLLGAEAAEDEEEEPVFVLTDEWAEFFAKSEAKRRLAKQQKKNKGRK</sequence>
<organism evidence="2 3">
    <name type="scientific">Setaria viridis</name>
    <name type="common">Green bristlegrass</name>
    <name type="synonym">Setaria italica subsp. viridis</name>
    <dbReference type="NCBI Taxonomy" id="4556"/>
    <lineage>
        <taxon>Eukaryota</taxon>
        <taxon>Viridiplantae</taxon>
        <taxon>Streptophyta</taxon>
        <taxon>Embryophyta</taxon>
        <taxon>Tracheophyta</taxon>
        <taxon>Spermatophyta</taxon>
        <taxon>Magnoliopsida</taxon>
        <taxon>Liliopsida</taxon>
        <taxon>Poales</taxon>
        <taxon>Poaceae</taxon>
        <taxon>PACMAD clade</taxon>
        <taxon>Panicoideae</taxon>
        <taxon>Panicodae</taxon>
        <taxon>Paniceae</taxon>
        <taxon>Cenchrinae</taxon>
        <taxon>Setaria</taxon>
    </lineage>
</organism>
<dbReference type="AlphaFoldDB" id="A0A4U6URZ5"/>
<proteinExistence type="predicted"/>
<gene>
    <name evidence="2" type="ORF">SEVIR_5G433300v2</name>
</gene>
<dbReference type="Gramene" id="TKW18482">
    <property type="protein sequence ID" value="TKW18482"/>
    <property type="gene ID" value="SEVIR_5G433300v2"/>
</dbReference>
<protein>
    <submittedName>
        <fullName evidence="2">Uncharacterized protein</fullName>
    </submittedName>
</protein>